<protein>
    <submittedName>
        <fullName evidence="2">Cytidine and deoxycytidylate deaminase zinc-binding region</fullName>
    </submittedName>
</protein>
<name>A0A9N8DQC4_9STRA</name>
<proteinExistence type="predicted"/>
<dbReference type="InterPro" id="IPR002125">
    <property type="entry name" value="CMP_dCMP_dom"/>
</dbReference>
<dbReference type="SUPFAM" id="SSF53927">
    <property type="entry name" value="Cytidine deaminase-like"/>
    <property type="match status" value="1"/>
</dbReference>
<dbReference type="GO" id="GO:0003824">
    <property type="term" value="F:catalytic activity"/>
    <property type="evidence" value="ECO:0007669"/>
    <property type="project" value="InterPro"/>
</dbReference>
<comment type="caution">
    <text evidence="2">The sequence shown here is derived from an EMBL/GenBank/DDBJ whole genome shotgun (WGS) entry which is preliminary data.</text>
</comment>
<evidence type="ECO:0000259" key="1">
    <source>
        <dbReference type="Pfam" id="PF00383"/>
    </source>
</evidence>
<reference evidence="2" key="1">
    <citation type="submission" date="2020-06" db="EMBL/GenBank/DDBJ databases">
        <authorList>
            <consortium name="Plant Systems Biology data submission"/>
        </authorList>
    </citation>
    <scope>NUCLEOTIDE SEQUENCE</scope>
    <source>
        <strain evidence="2">D6</strain>
    </source>
</reference>
<dbReference type="Gene3D" id="3.40.140.10">
    <property type="entry name" value="Cytidine Deaminase, domain 2"/>
    <property type="match status" value="1"/>
</dbReference>
<evidence type="ECO:0000313" key="3">
    <source>
        <dbReference type="Proteomes" id="UP001153069"/>
    </source>
</evidence>
<sequence length="226" mass="24993">MCSTSNAAEENRMEGVVLDAKTQKAPLTATAAELKRMFEVIEKEILPVTTEGVAKGNKVFGASILNKDLSTVTVGTNAETECPLFHGEVKCIYEWSKVTCPSARGPAAQEAVFLSTHEPCCMCISSILWSGFTKVYYFFPYTVTAAQGIPHDINTMHELWGVNTYRKRNKYMSTICLIDLVKGLEDSDDKKELEATVERLLASYDTLSNKYHTEKSNNADNSLVLG</sequence>
<organism evidence="2 3">
    <name type="scientific">Seminavis robusta</name>
    <dbReference type="NCBI Taxonomy" id="568900"/>
    <lineage>
        <taxon>Eukaryota</taxon>
        <taxon>Sar</taxon>
        <taxon>Stramenopiles</taxon>
        <taxon>Ochrophyta</taxon>
        <taxon>Bacillariophyta</taxon>
        <taxon>Bacillariophyceae</taxon>
        <taxon>Bacillariophycidae</taxon>
        <taxon>Naviculales</taxon>
        <taxon>Naviculaceae</taxon>
        <taxon>Seminavis</taxon>
    </lineage>
</organism>
<evidence type="ECO:0000313" key="2">
    <source>
        <dbReference type="EMBL" id="CAB9506724.1"/>
    </source>
</evidence>
<dbReference type="Proteomes" id="UP001153069">
    <property type="component" value="Unassembled WGS sequence"/>
</dbReference>
<dbReference type="Pfam" id="PF00383">
    <property type="entry name" value="dCMP_cyt_deam_1"/>
    <property type="match status" value="1"/>
</dbReference>
<dbReference type="InterPro" id="IPR016193">
    <property type="entry name" value="Cytidine_deaminase-like"/>
</dbReference>
<dbReference type="OrthoDB" id="9980836at2759"/>
<keyword evidence="3" id="KW-1185">Reference proteome</keyword>
<dbReference type="AlphaFoldDB" id="A0A9N8DQC4"/>
<gene>
    <name evidence="2" type="ORF">SEMRO_276_G106100.1</name>
</gene>
<accession>A0A9N8DQC4</accession>
<dbReference type="EMBL" id="CAICTM010000275">
    <property type="protein sequence ID" value="CAB9506724.1"/>
    <property type="molecule type" value="Genomic_DNA"/>
</dbReference>
<feature type="domain" description="CMP/dCMP-type deaminase" evidence="1">
    <location>
        <begin position="50"/>
        <end position="138"/>
    </location>
</feature>